<feature type="transmembrane region" description="Helical" evidence="7">
    <location>
        <begin position="87"/>
        <end position="111"/>
    </location>
</feature>
<evidence type="ECO:0000256" key="5">
    <source>
        <dbReference type="ARBA" id="ARBA00023136"/>
    </source>
</evidence>
<dbReference type="NCBIfam" id="NF037979">
    <property type="entry name" value="Na_transp"/>
    <property type="match status" value="1"/>
</dbReference>
<name>A0A7X6HXQ2_9ACTN</name>
<dbReference type="Proteomes" id="UP000578686">
    <property type="component" value="Unassembled WGS sequence"/>
</dbReference>
<keyword evidence="9" id="KW-1185">Reference proteome</keyword>
<feature type="region of interest" description="Disordered" evidence="6">
    <location>
        <begin position="495"/>
        <end position="556"/>
    </location>
</feature>
<proteinExistence type="predicted"/>
<feature type="transmembrane region" description="Helical" evidence="7">
    <location>
        <begin position="180"/>
        <end position="203"/>
    </location>
</feature>
<reference evidence="8 9" key="1">
    <citation type="submission" date="2020-03" db="EMBL/GenBank/DDBJ databases">
        <title>Draft genome of Streptomyces sp. ventii, isolated from the Axial Seamount in the Pacific Ocean, and resequencing of the two type strains Streptomyces lonarensis strain NCL 716 and Streptomyces bohaiensis strain 11A07.</title>
        <authorList>
            <person name="Loughran R.M."/>
            <person name="Pfannmuller K.M."/>
            <person name="Wasson B.J."/>
            <person name="Deadmond M.C."/>
            <person name="Paddock B.E."/>
            <person name="Koyack M.J."/>
            <person name="Gallegos D.A."/>
            <person name="Mitchell E.A."/>
            <person name="Ushijima B."/>
            <person name="Saw J.H."/>
            <person name="Mcphail K.L."/>
            <person name="Videau P."/>
        </authorList>
    </citation>
    <scope>NUCLEOTIDE SEQUENCE [LARGE SCALE GENOMIC DNA]</scope>
    <source>
        <strain evidence="8 9">NCL716</strain>
    </source>
</reference>
<accession>A0A7X6HXQ2</accession>
<keyword evidence="3 7" id="KW-0812">Transmembrane</keyword>
<dbReference type="AlphaFoldDB" id="A0A7X6HXQ2"/>
<comment type="subcellular location">
    <subcellularLocation>
        <location evidence="1">Membrane</location>
        <topology evidence="1">Multi-pass membrane protein</topology>
    </subcellularLocation>
</comment>
<dbReference type="GO" id="GO:0016020">
    <property type="term" value="C:membrane"/>
    <property type="evidence" value="ECO:0007669"/>
    <property type="project" value="UniProtKB-SubCell"/>
</dbReference>
<feature type="transmembrane region" description="Helical" evidence="7">
    <location>
        <begin position="12"/>
        <end position="32"/>
    </location>
</feature>
<dbReference type="InterPro" id="IPR000175">
    <property type="entry name" value="Na/ntran_symport"/>
</dbReference>
<evidence type="ECO:0000313" key="8">
    <source>
        <dbReference type="EMBL" id="NJQ04811.1"/>
    </source>
</evidence>
<keyword evidence="5 7" id="KW-0472">Membrane</keyword>
<dbReference type="PRINTS" id="PR00176">
    <property type="entry name" value="NANEUSMPORT"/>
</dbReference>
<organism evidence="8 9">
    <name type="scientific">Streptomyces lonarensis</name>
    <dbReference type="NCBI Taxonomy" id="700599"/>
    <lineage>
        <taxon>Bacteria</taxon>
        <taxon>Bacillati</taxon>
        <taxon>Actinomycetota</taxon>
        <taxon>Actinomycetes</taxon>
        <taxon>Kitasatosporales</taxon>
        <taxon>Streptomycetaceae</taxon>
        <taxon>Streptomyces</taxon>
    </lineage>
</organism>
<evidence type="ECO:0000256" key="7">
    <source>
        <dbReference type="SAM" id="Phobius"/>
    </source>
</evidence>
<evidence type="ECO:0000256" key="3">
    <source>
        <dbReference type="ARBA" id="ARBA00022692"/>
    </source>
</evidence>
<comment type="caution">
    <text evidence="8">The sequence shown here is derived from an EMBL/GenBank/DDBJ whole genome shotgun (WGS) entry which is preliminary data.</text>
</comment>
<keyword evidence="2" id="KW-0813">Transport</keyword>
<feature type="transmembrane region" description="Helical" evidence="7">
    <location>
        <begin position="468"/>
        <end position="488"/>
    </location>
</feature>
<feature type="transmembrane region" description="Helical" evidence="7">
    <location>
        <begin position="223"/>
        <end position="247"/>
    </location>
</feature>
<protein>
    <submittedName>
        <fullName evidence="8">Sodium-dependent transporter</fullName>
    </submittedName>
</protein>
<dbReference type="PANTHER" id="PTHR42948">
    <property type="entry name" value="TRANSPORTER"/>
    <property type="match status" value="1"/>
</dbReference>
<sequence>MSTQPREQWSTRAGFLFAAIGSAVGLGNIWRFPAVAYEAGGGAFLLPYLIALLTAGIPLLILEYTIGRRYRASAPGSFRRMWRPAEALGWWQVAICFVIAAYYAVILAWAVRYVGFSVNLSWGDDPDGYFFNDFLRVGDEPGAITSFVPGVAWTLLAVWLVTLVVLWLGVRRGIEWCNRIFIPLLIVFFLVLVARALTLEGALDGLDAFFRPDWSALTDSSVWIAAYGQIFFSLSVGFGVMITYASYLKRKVDLSGSALAVSFSNCSFELLAGIGVFAVLGFMAAQSGVPVDEVVSEGIGLAFVAFPQIVSQMPAGAFFGVLFFASLVAAGLTSLISIVQVIVSAVQEHTGISRTRAVLIIGGALAVTSTGLFATDGGLYLLDAADHFINSYGVTLAALAVLIIVSWYLRKLPQQQAEADSSSSVRLGVWWRLCLGVITPAVLGWMMVDSLIGEFQENYGDFPTSFLLWAGWGVAAGALLVGVVMSLLPWRRDDPHAPENEPVPATAAGGAAGATGATPPGTGARPVEPGTTGAPPAPGPGREPGADDDGTTEGSR</sequence>
<evidence type="ECO:0000256" key="4">
    <source>
        <dbReference type="ARBA" id="ARBA00022989"/>
    </source>
</evidence>
<gene>
    <name evidence="8" type="ORF">HCN56_04245</name>
</gene>
<feature type="transmembrane region" description="Helical" evidence="7">
    <location>
        <begin position="147"/>
        <end position="168"/>
    </location>
</feature>
<evidence type="ECO:0000313" key="9">
    <source>
        <dbReference type="Proteomes" id="UP000578686"/>
    </source>
</evidence>
<evidence type="ECO:0000256" key="6">
    <source>
        <dbReference type="SAM" id="MobiDB-lite"/>
    </source>
</evidence>
<feature type="transmembrane region" description="Helical" evidence="7">
    <location>
        <begin position="44"/>
        <end position="66"/>
    </location>
</feature>
<dbReference type="CDD" id="cd10334">
    <property type="entry name" value="SLC6sbd_u1"/>
    <property type="match status" value="1"/>
</dbReference>
<dbReference type="PROSITE" id="PS50267">
    <property type="entry name" value="NA_NEUROTRAN_SYMP_3"/>
    <property type="match status" value="1"/>
</dbReference>
<evidence type="ECO:0000256" key="2">
    <source>
        <dbReference type="ARBA" id="ARBA00022448"/>
    </source>
</evidence>
<feature type="transmembrane region" description="Helical" evidence="7">
    <location>
        <begin position="429"/>
        <end position="448"/>
    </location>
</feature>
<feature type="transmembrane region" description="Helical" evidence="7">
    <location>
        <begin position="388"/>
        <end position="409"/>
    </location>
</feature>
<dbReference type="EMBL" id="JAAVJD010000016">
    <property type="protein sequence ID" value="NJQ04811.1"/>
    <property type="molecule type" value="Genomic_DNA"/>
</dbReference>
<feature type="transmembrane region" description="Helical" evidence="7">
    <location>
        <begin position="259"/>
        <end position="285"/>
    </location>
</feature>
<evidence type="ECO:0000256" key="1">
    <source>
        <dbReference type="ARBA" id="ARBA00004141"/>
    </source>
</evidence>
<feature type="transmembrane region" description="Helical" evidence="7">
    <location>
        <begin position="358"/>
        <end position="382"/>
    </location>
</feature>
<dbReference type="InterPro" id="IPR037272">
    <property type="entry name" value="SNS_sf"/>
</dbReference>
<feature type="transmembrane region" description="Helical" evidence="7">
    <location>
        <begin position="317"/>
        <end position="346"/>
    </location>
</feature>
<keyword evidence="4 7" id="KW-1133">Transmembrane helix</keyword>
<dbReference type="PANTHER" id="PTHR42948:SF1">
    <property type="entry name" value="TRANSPORTER"/>
    <property type="match status" value="1"/>
</dbReference>
<dbReference type="SUPFAM" id="SSF161070">
    <property type="entry name" value="SNF-like"/>
    <property type="match status" value="1"/>
</dbReference>
<dbReference type="Pfam" id="PF00209">
    <property type="entry name" value="SNF"/>
    <property type="match status" value="2"/>
</dbReference>
<dbReference type="RefSeq" id="WP_167968111.1">
    <property type="nucleotide sequence ID" value="NZ_BHZG01000116.1"/>
</dbReference>
<feature type="compositionally biased region" description="Acidic residues" evidence="6">
    <location>
        <begin position="546"/>
        <end position="556"/>
    </location>
</feature>
<feature type="compositionally biased region" description="Low complexity" evidence="6">
    <location>
        <begin position="504"/>
        <end position="534"/>
    </location>
</feature>